<dbReference type="AlphaFoldDB" id="A0A376E9Y7"/>
<feature type="transmembrane region" description="Helical" evidence="1">
    <location>
        <begin position="5"/>
        <end position="23"/>
    </location>
</feature>
<proteinExistence type="predicted"/>
<accession>A0A3G6NJT0</accession>
<evidence type="ECO:0000313" key="4">
    <source>
        <dbReference type="Proteomes" id="UP000255224"/>
    </source>
</evidence>
<reference evidence="3 4" key="1">
    <citation type="submission" date="2018-06" db="EMBL/GenBank/DDBJ databases">
        <authorList>
            <consortium name="Pathogen Informatics"/>
            <person name="Doyle S."/>
        </authorList>
    </citation>
    <scope>NUCLEOTIDE SEQUENCE [LARGE SCALE GENOMIC DNA]</scope>
    <source>
        <strain evidence="3 4">NCTC13533</strain>
    </source>
</reference>
<evidence type="ECO:0000313" key="2">
    <source>
        <dbReference type="EMBL" id="AZA46742.1"/>
    </source>
</evidence>
<dbReference type="KEGG" id="ccau:EG346_00230"/>
<accession>A0A376E9Y7</accession>
<dbReference type="EMBL" id="UFVQ01000003">
    <property type="protein sequence ID" value="STD05515.1"/>
    <property type="molecule type" value="Genomic_DNA"/>
</dbReference>
<name>A0A376E9Y7_CHRCU</name>
<dbReference type="RefSeq" id="WP_123876619.1">
    <property type="nucleotide sequence ID" value="NZ_CP033920.1"/>
</dbReference>
<dbReference type="InterPro" id="IPR007815">
    <property type="entry name" value="Emycin_Estase"/>
</dbReference>
<dbReference type="Gene3D" id="3.40.1660.10">
    <property type="entry name" value="EreA-like (biosynthetic domain)"/>
    <property type="match status" value="2"/>
</dbReference>
<sequence>MRKILYSFIISVMAIFVLNQMIYQEIPEKDTKEQLSEIERYKHPVKSISMEYTDNSDLTIFDSILKDNKVLILGENTHYDGSTFEAKSRLIKYLHEHLNYSVVLYEAGQYDTWIMNDEMNHHRLKTSADSIGGLGLFEFWWNAKETQPLIRYYQKTKTSVNPIEIGGFDIQFSGSTLSSKRGKLLKDFSRRNKINGTTFPILNKHTGELNQFMYPKYVNRVLKGNQKNEFLKEITRLEQIVLRLDKTPENTMYARYFHDIKNNMTKNWKYKPGSMPSMHFRDSLMARNLMYQIDSVYQDKKVIVWCANIHSFAERYSKDYLPLGSYIRNKYGKSSYIIDFSSYAQQYNNGSISDRPGKFAIENIFHKTKSPYFFLNLRNVPENSFLKKEFVSTINQRMDMKKNWSRSFDGIFYIDTNIVLTPIKK</sequence>
<evidence type="ECO:0000313" key="5">
    <source>
        <dbReference type="Proteomes" id="UP000273270"/>
    </source>
</evidence>
<dbReference type="Proteomes" id="UP000255224">
    <property type="component" value="Unassembled WGS sequence"/>
</dbReference>
<organism evidence="3 4">
    <name type="scientific">Chryseobacterium carnipullorum</name>
    <dbReference type="NCBI Taxonomy" id="1124835"/>
    <lineage>
        <taxon>Bacteria</taxon>
        <taxon>Pseudomonadati</taxon>
        <taxon>Bacteroidota</taxon>
        <taxon>Flavobacteriia</taxon>
        <taxon>Flavobacteriales</taxon>
        <taxon>Weeksellaceae</taxon>
        <taxon>Chryseobacterium group</taxon>
        <taxon>Chryseobacterium</taxon>
    </lineage>
</organism>
<dbReference type="SUPFAM" id="SSF159501">
    <property type="entry name" value="EreA/ChaN-like"/>
    <property type="match status" value="1"/>
</dbReference>
<evidence type="ECO:0000256" key="1">
    <source>
        <dbReference type="SAM" id="Phobius"/>
    </source>
</evidence>
<protein>
    <submittedName>
        <fullName evidence="3">Erythromycin esterase</fullName>
    </submittedName>
</protein>
<dbReference type="GO" id="GO:0046677">
    <property type="term" value="P:response to antibiotic"/>
    <property type="evidence" value="ECO:0007669"/>
    <property type="project" value="InterPro"/>
</dbReference>
<dbReference type="Pfam" id="PF05139">
    <property type="entry name" value="Erythro_esteras"/>
    <property type="match status" value="1"/>
</dbReference>
<keyword evidence="1" id="KW-0812">Transmembrane</keyword>
<gene>
    <name evidence="2" type="ORF">EG346_00230</name>
    <name evidence="3" type="ORF">NCTC13533_03849</name>
</gene>
<keyword evidence="1" id="KW-0472">Membrane</keyword>
<evidence type="ECO:0000313" key="3">
    <source>
        <dbReference type="EMBL" id="STD05515.1"/>
    </source>
</evidence>
<keyword evidence="5" id="KW-1185">Reference proteome</keyword>
<dbReference type="OrthoDB" id="9810066at2"/>
<dbReference type="CDD" id="cd14728">
    <property type="entry name" value="Ere-like"/>
    <property type="match status" value="1"/>
</dbReference>
<dbReference type="InterPro" id="IPR052036">
    <property type="entry name" value="Hydrolase/PRTase-associated"/>
</dbReference>
<reference evidence="2" key="2">
    <citation type="submission" date="2018-11" db="EMBL/GenBank/DDBJ databases">
        <title>Proposal to divide the Flavobacteriaceae and reorganize its genera based on Amino Acid Identity values calculated from whole genome sequences.</title>
        <authorList>
            <person name="Nicholson A.C."/>
            <person name="Gulvik C.A."/>
            <person name="Whitney A.M."/>
            <person name="Humrighouse B.W."/>
            <person name="Bell M."/>
            <person name="Holmes B."/>
            <person name="Steigerwalt A."/>
            <person name="Villarma A."/>
            <person name="Sheth M."/>
            <person name="Batra D."/>
            <person name="Pryor J."/>
            <person name="Bernardet J.-F."/>
            <person name="Hugo C."/>
            <person name="Kampfer P."/>
            <person name="Newman J."/>
            <person name="Mcquiston J.R."/>
        </authorList>
    </citation>
    <scope>NUCLEOTIDE SEQUENCE [LARGE SCALE GENOMIC DNA]</scope>
    <source>
        <strain evidence="2">G0188</strain>
    </source>
</reference>
<dbReference type="EMBL" id="CP033920">
    <property type="protein sequence ID" value="AZA46742.1"/>
    <property type="molecule type" value="Genomic_DNA"/>
</dbReference>
<keyword evidence="1" id="KW-1133">Transmembrane helix</keyword>
<dbReference type="PANTHER" id="PTHR31299:SF0">
    <property type="entry name" value="ESTERASE, PUTATIVE (AFU_ORTHOLOGUE AFUA_1G05850)-RELATED"/>
    <property type="match status" value="1"/>
</dbReference>
<dbReference type="Proteomes" id="UP000273270">
    <property type="component" value="Chromosome"/>
</dbReference>
<reference evidence="5" key="3">
    <citation type="submission" date="2018-11" db="EMBL/GenBank/DDBJ databases">
        <title>Proposal to divide the Flavobacteriaceae and reorganize its genera based on Amino Acid Identity values calculated from whole genome sequences.</title>
        <authorList>
            <person name="Nicholson A.C."/>
            <person name="Gulvik C.A."/>
            <person name="Whitney A.M."/>
            <person name="Humrighouse B.W."/>
            <person name="Bell M."/>
            <person name="Holmes B."/>
            <person name="Steigerwalt A.G."/>
            <person name="Villarma A."/>
            <person name="Sheth M."/>
            <person name="Batra D."/>
            <person name="Pryor J."/>
            <person name="Bernardet J.-F."/>
            <person name="Hugo C."/>
            <person name="Kampfer P."/>
            <person name="Newman J."/>
            <person name="McQuiston J.R."/>
        </authorList>
    </citation>
    <scope>NUCLEOTIDE SEQUENCE [LARGE SCALE GENOMIC DNA]</scope>
    <source>
        <strain evidence="5">G0188</strain>
    </source>
</reference>
<dbReference type="PANTHER" id="PTHR31299">
    <property type="entry name" value="ESTERASE, PUTATIVE (AFU_ORTHOLOGUE AFUA_1G05850)-RELATED"/>
    <property type="match status" value="1"/>
</dbReference>